<dbReference type="Pfam" id="PF08401">
    <property type="entry name" value="ArdcN"/>
    <property type="match status" value="1"/>
</dbReference>
<dbReference type="InterPro" id="IPR013610">
    <property type="entry name" value="ArdC_N"/>
</dbReference>
<feature type="domain" description="N-terminal" evidence="1">
    <location>
        <begin position="19"/>
        <end position="63"/>
    </location>
</feature>
<accession>A0ABR9XLG9</accession>
<dbReference type="RefSeq" id="WP_194107638.1">
    <property type="nucleotide sequence ID" value="NZ_JADFFM010000002.1"/>
</dbReference>
<keyword evidence="3" id="KW-1185">Reference proteome</keyword>
<dbReference type="EMBL" id="JADFFM010000002">
    <property type="protein sequence ID" value="MBE9668222.1"/>
    <property type="molecule type" value="Genomic_DNA"/>
</dbReference>
<evidence type="ECO:0000313" key="3">
    <source>
        <dbReference type="Proteomes" id="UP000632774"/>
    </source>
</evidence>
<gene>
    <name evidence="2" type="ORF">IRJ18_17765</name>
</gene>
<organism evidence="2 3">
    <name type="scientific">Mucilaginibacter boryungensis</name>
    <dbReference type="NCBI Taxonomy" id="768480"/>
    <lineage>
        <taxon>Bacteria</taxon>
        <taxon>Pseudomonadati</taxon>
        <taxon>Bacteroidota</taxon>
        <taxon>Sphingobacteriia</taxon>
        <taxon>Sphingobacteriales</taxon>
        <taxon>Sphingobacteriaceae</taxon>
        <taxon>Mucilaginibacter</taxon>
    </lineage>
</organism>
<evidence type="ECO:0000259" key="1">
    <source>
        <dbReference type="Pfam" id="PF08401"/>
    </source>
</evidence>
<comment type="caution">
    <text evidence="2">The sequence shown here is derived from an EMBL/GenBank/DDBJ whole genome shotgun (WGS) entry which is preliminary data.</text>
</comment>
<dbReference type="Proteomes" id="UP000632774">
    <property type="component" value="Unassembled WGS sequence"/>
</dbReference>
<name>A0ABR9XLG9_9SPHI</name>
<protein>
    <submittedName>
        <fullName evidence="2">DUF1738 domain-containing protein</fullName>
    </submittedName>
</protein>
<proteinExistence type="predicted"/>
<sequence length="63" mass="7085">MSTASAPAASSRNGNRTLIPWKKAWAEAGHPQNFVTKRPYTGINTWLLAPLDYAQNYFLSFKQ</sequence>
<evidence type="ECO:0000313" key="2">
    <source>
        <dbReference type="EMBL" id="MBE9668222.1"/>
    </source>
</evidence>
<reference evidence="2 3" key="1">
    <citation type="submission" date="2020-10" db="EMBL/GenBank/DDBJ databases">
        <title>Mucilaginibacter mali sp. nov., isolated from rhizosphere soil of apple orchard.</title>
        <authorList>
            <person name="Lee J.-S."/>
            <person name="Kim H.S."/>
            <person name="Kim J.-S."/>
        </authorList>
    </citation>
    <scope>NUCLEOTIDE SEQUENCE [LARGE SCALE GENOMIC DNA]</scope>
    <source>
        <strain evidence="2 3">KCTC 23157</strain>
    </source>
</reference>